<dbReference type="PANTHER" id="PTHR10362">
    <property type="entry name" value="HISTIDINE AMMONIA-LYASE"/>
    <property type="match status" value="1"/>
</dbReference>
<dbReference type="InterPro" id="IPR022313">
    <property type="entry name" value="Phe/His_NH3-lyase_AS"/>
</dbReference>
<evidence type="ECO:0000313" key="2">
    <source>
        <dbReference type="Proteomes" id="UP001157138"/>
    </source>
</evidence>
<dbReference type="PROSITE" id="PS00488">
    <property type="entry name" value="PAL_HISTIDASE"/>
    <property type="match status" value="1"/>
</dbReference>
<dbReference type="EMBL" id="BSPW01000084">
    <property type="protein sequence ID" value="GLT19855.1"/>
    <property type="molecule type" value="Genomic_DNA"/>
</dbReference>
<dbReference type="SUPFAM" id="SSF48557">
    <property type="entry name" value="L-aspartase-like"/>
    <property type="match status" value="1"/>
</dbReference>
<gene>
    <name evidence="1" type="primary">hutH_2</name>
    <name evidence="1" type="ORF">GCM10007938_36380</name>
</gene>
<organism evidence="1 2">
    <name type="scientific">Vibrio zhanjiangensis</name>
    <dbReference type="NCBI Taxonomy" id="1046128"/>
    <lineage>
        <taxon>Bacteria</taxon>
        <taxon>Pseudomonadati</taxon>
        <taxon>Pseudomonadota</taxon>
        <taxon>Gammaproteobacteria</taxon>
        <taxon>Vibrionales</taxon>
        <taxon>Vibrionaceae</taxon>
        <taxon>Vibrio</taxon>
    </lineage>
</organism>
<sequence>MNNHKNQFGNSLILGQGNLTLQEVVQVAQGTRSVALSSDAKVRTKINQSFDIIQSAIDDGSLIYGVNSGFGGMADIRIDAENIEALQENLIHFTHAGTGKLLSKEDTRAAMLIRAHSHSYGSSGIRAEFIERLIDMLNLHATPHVYEYGSIGASGDLVPLSHVAGAMTGLSNAFTMDLNGQSVDAISGLAQLGLPRLKLKGKEGLAMINGTSFSSAIAVNNMHKIGKLIEHVLWFHGAVMQGMQANTEFLHPYVHQVKPHKGQLDVASRLRKIVDGSLLLRQSEYQSHELAQDRYSLRCACQYLAPIIEGFEHIEKQVVQEINSVTDNPIIDSVNNTIIHGGNFLAQHIGIGMDHVRQYIGLMAKHIDSQIALMVHPEFSNGLPKSLVGNTQKNINMGLKGLQICANSMMPRLTFLGNTYCDHYATHAEQFNQNINSFGSAMLARESIDIFQRYLAIASIFAVQAIDLRTYKMFGHYIGYETIAPATREFYSNVYQTLGKELDENKPLIYDDDQQSLTEYIEKLYAALSDRLSQI</sequence>
<dbReference type="Gene3D" id="1.20.200.10">
    <property type="entry name" value="Fumarase/aspartase (Central domain)"/>
    <property type="match status" value="1"/>
</dbReference>
<dbReference type="InterPro" id="IPR008948">
    <property type="entry name" value="L-Aspartase-like"/>
</dbReference>
<dbReference type="Pfam" id="PF00221">
    <property type="entry name" value="Lyase_aromatic"/>
    <property type="match status" value="1"/>
</dbReference>
<dbReference type="CDD" id="cd00332">
    <property type="entry name" value="PAL-HAL"/>
    <property type="match status" value="1"/>
</dbReference>
<dbReference type="InterPro" id="IPR024083">
    <property type="entry name" value="Fumarase/histidase_N"/>
</dbReference>
<accession>A0ABQ6F2Y0</accession>
<proteinExistence type="predicted"/>
<name>A0ABQ6F2Y0_9VIBR</name>
<keyword evidence="2" id="KW-1185">Reference proteome</keyword>
<dbReference type="Gene3D" id="1.10.275.10">
    <property type="entry name" value="Fumarase/aspartase (N-terminal domain)"/>
    <property type="match status" value="1"/>
</dbReference>
<evidence type="ECO:0000313" key="1">
    <source>
        <dbReference type="EMBL" id="GLT19855.1"/>
    </source>
</evidence>
<dbReference type="InterPro" id="IPR001106">
    <property type="entry name" value="Aromatic_Lyase"/>
</dbReference>
<dbReference type="RefSeq" id="WP_284193691.1">
    <property type="nucleotide sequence ID" value="NZ_BSPW01000084.1"/>
</dbReference>
<comment type="caution">
    <text evidence="1">The sequence shown here is derived from an EMBL/GenBank/DDBJ whole genome shotgun (WGS) entry which is preliminary data.</text>
</comment>
<protein>
    <submittedName>
        <fullName evidence="1">Histidine ammonia-lyase</fullName>
    </submittedName>
</protein>
<dbReference type="Proteomes" id="UP001157138">
    <property type="component" value="Unassembled WGS sequence"/>
</dbReference>
<reference evidence="2" key="1">
    <citation type="journal article" date="2019" name="Int. J. Syst. Evol. Microbiol.">
        <title>The Global Catalogue of Microorganisms (GCM) 10K type strain sequencing project: providing services to taxonomists for standard genome sequencing and annotation.</title>
        <authorList>
            <consortium name="The Broad Institute Genomics Platform"/>
            <consortium name="The Broad Institute Genome Sequencing Center for Infectious Disease"/>
            <person name="Wu L."/>
            <person name="Ma J."/>
        </authorList>
    </citation>
    <scope>NUCLEOTIDE SEQUENCE [LARGE SCALE GENOMIC DNA]</scope>
    <source>
        <strain evidence="2">NBRC 108723</strain>
    </source>
</reference>